<accession>A0A1V8P2P8</accession>
<dbReference type="Proteomes" id="UP000192573">
    <property type="component" value="Unassembled WGS sequence"/>
</dbReference>
<dbReference type="RefSeq" id="WP_080858847.1">
    <property type="nucleotide sequence ID" value="NZ_CP077405.1"/>
</dbReference>
<evidence type="ECO:0000313" key="4">
    <source>
        <dbReference type="Proteomes" id="UP000192573"/>
    </source>
</evidence>
<sequence>MSAGTLTLTNNSAAVAGSGTAFTTELAAGDFIVVTVGGIPYTLPVKTINSNTSLTLVSNFTGPTQSGSAWSAVPRVALNMVTAALVAQSAEALRGLNYDKQNWQSIFSGTGNVTVKLPDGSTWTGPAWNGIASTLSGKMDKSQNLNDVNDKAKSRQNLGLGSCATKDAGEANGNVMIRGDSSRQTTTGIAAAFRRMGLIGSGWFRDDGSAFDGTGAGIYRYGQIFFSKASDTYAALCVSTTGLVSAVGTNQTQLDAGNVSINQLYGTANTTKASDGTLKASSPIVKLYSDGRAETNEESQGITVIRQEVGEYLIEGCMGLNSDAAWGGIDGGFDIPKDRNRQPLIWLDYKVNPNGSVLVKTYHRTHPAAPAFARNERDGFSNGDPIDIPSDQYVSVRVEMPSDSLWNQRQEEAREAMEKAESECEKNQQDTQS</sequence>
<organism evidence="3 4">
    <name type="scientific">Citrobacter braakii</name>
    <dbReference type="NCBI Taxonomy" id="57706"/>
    <lineage>
        <taxon>Bacteria</taxon>
        <taxon>Pseudomonadati</taxon>
        <taxon>Pseudomonadota</taxon>
        <taxon>Gammaproteobacteria</taxon>
        <taxon>Enterobacterales</taxon>
        <taxon>Enterobacteriaceae</taxon>
        <taxon>Citrobacter</taxon>
        <taxon>Citrobacter freundii complex</taxon>
    </lineage>
</organism>
<evidence type="ECO:0000259" key="2">
    <source>
        <dbReference type="Pfam" id="PF25670"/>
    </source>
</evidence>
<evidence type="ECO:0000256" key="1">
    <source>
        <dbReference type="SAM" id="MobiDB-lite"/>
    </source>
</evidence>
<evidence type="ECO:0000313" key="3">
    <source>
        <dbReference type="EMBL" id="OQM42929.1"/>
    </source>
</evidence>
<proteinExistence type="predicted"/>
<protein>
    <submittedName>
        <fullName evidence="3">Phage tail protein</fullName>
    </submittedName>
</protein>
<dbReference type="AlphaFoldDB" id="A0A1V8P2P8"/>
<name>A0A1V8P2P8_CITBR</name>
<feature type="compositionally biased region" description="Basic and acidic residues" evidence="1">
    <location>
        <begin position="409"/>
        <end position="433"/>
    </location>
</feature>
<feature type="domain" description="Phage tail protein C-terminal" evidence="2">
    <location>
        <begin position="269"/>
        <end position="402"/>
    </location>
</feature>
<comment type="caution">
    <text evidence="3">The sequence shown here is derived from an EMBL/GenBank/DDBJ whole genome shotgun (WGS) entry which is preliminary data.</text>
</comment>
<gene>
    <name evidence="3" type="ORF">BZK42_05130</name>
</gene>
<dbReference type="Pfam" id="PF25670">
    <property type="entry name" value="Phage_tail_C_2"/>
    <property type="match status" value="1"/>
</dbReference>
<feature type="region of interest" description="Disordered" evidence="1">
    <location>
        <begin position="401"/>
        <end position="433"/>
    </location>
</feature>
<dbReference type="EMBL" id="NAEW01000002">
    <property type="protein sequence ID" value="OQM42929.1"/>
    <property type="molecule type" value="Genomic_DNA"/>
</dbReference>
<dbReference type="InterPro" id="IPR058008">
    <property type="entry name" value="Gp26_C"/>
</dbReference>
<reference evidence="3 4" key="1">
    <citation type="submission" date="2017-03" db="EMBL/GenBank/DDBJ databases">
        <authorList>
            <person name="Afonso C.L."/>
            <person name="Miller P.J."/>
            <person name="Scott M.A."/>
            <person name="Spackman E."/>
            <person name="Goraichik I."/>
            <person name="Dimitrov K.M."/>
            <person name="Suarez D.L."/>
            <person name="Swayne D.E."/>
        </authorList>
    </citation>
    <scope>NUCLEOTIDE SEQUENCE [LARGE SCALE GENOMIC DNA]</scope>
    <source>
        <strain evidence="3 4">ATCC 51113</strain>
    </source>
</reference>